<dbReference type="InterPro" id="IPR043502">
    <property type="entry name" value="DNA/RNA_pol_sf"/>
</dbReference>
<dbReference type="SUPFAM" id="SSF53098">
    <property type="entry name" value="Ribonuclease H-like"/>
    <property type="match status" value="1"/>
</dbReference>
<dbReference type="InterPro" id="IPR012337">
    <property type="entry name" value="RNaseH-like_sf"/>
</dbReference>
<keyword evidence="7" id="KW-0238">DNA-binding</keyword>
<evidence type="ECO:0000256" key="4">
    <source>
        <dbReference type="ARBA" id="ARBA00022695"/>
    </source>
</evidence>
<feature type="domain" description="DNA-directed DNA polymerase family B mitochondria/virus" evidence="9">
    <location>
        <begin position="839"/>
        <end position="1145"/>
    </location>
</feature>
<keyword evidence="3" id="KW-0808">Transferase</keyword>
<proteinExistence type="inferred from homology"/>
<evidence type="ECO:0000256" key="5">
    <source>
        <dbReference type="ARBA" id="ARBA00022705"/>
    </source>
</evidence>
<sequence length="1295" mass="149429">MSSLTFRQLGPPEIINNPRFKHATYKAKYVIKVDADCEDYEEQLLKMIDANVAEAVANAESDGDVVYKISAAITSNQLTDGIYTGFLSTNDFQSERLLTKFSKVQQSANTPSLLGEPFTLEISTVRGPTGGTRPIGQSKINSDTGVYEIRNQDSACFLLASLIALTKHICLLHRDKARTAHRIAEQTTTAREKYIKPLTSWCEGILRKSKYTIHQIAPLVEGYFNAEHPEHAPFQIVVFASRNFNNEWLYPLEKSVHARTILPIYYNNDHYDTIWYPTKFFNSKYLCYTCHTTYNDKLQHRSSCTQKCTLCGRTGIDYPCPFEDVHYCANCFTVFPNSDCYNHHLKRACYTFKTCQTCEKRYNTREAHTCGSSYCYICHGHHPSSTSCFVQSLKPPNEEPTYKMFVYDFETTQNTGVNGGQKFKHIVNFAAVKIMCNHCMTLGIYAIENACPCCPCELKYWSVPEDENCLPLQEFWKYLRVNTPPGTTNVAVGHYAGRFDIHLLMEEIIAENDRHDIKITSVGNKIYSMSINGGGAFGTIKFIDSYNHIPVSLEKMVETLGLTGVVDTKGMFPHMLNQEQFYNFDEEYLPPKTYYMDEFMLPQKRENFLKWYNENKQTHFNFKQQLRDYCINDVMILVHALVMFRQQTREATGSPTDDILYYTSTLASACMRDFRMTCMPPKSIALVPEHGLGRYVNQSKIALKMLRYLQHINGYILEYRDSPGGEKRIEVIQDQKQHFYFVDGFVDRSPHKSLIIEIYGCYFHGCPQCFKNQHTILPQGRRREEVFLNTMKRQKALEDAGYEVQYFWECDIKKMLQENEDMRNFFNDELNNPGPLVLRDAFMGGRTGPYKLYARSDTKTQITYTDIQSLYPYVLAKYPMPFGIPERITGTGVVHWDSPGYVKDEGVYKVLIIPPTNLRFPVVPIKINEQLMFVLCIACAKRHCKTNFPVNIDCEHTPEERQFVTTIASVELRLALEKGYIVKRFYELYKCTMNMEIFKAYVMKNLKLKLEASGPPPHCNTEQEKEEYCKEIENRYGFTIDKKNWVKNPGLRAIAKLRLNSLWGKFGQRTNLARVEICREPSDFHRILRDFGNQISRLIVVNDTVAYLTIKRKEGYDELYDYSNILLPIFTTSCARVHLYKYMDQCQGSSTLLYTDTDSCIIQHPRGHLPFKIDYFLGEMELEHGGEEILEYICGGAKQYGLALQNLRTKQVSFELKLRGITLSHNVRKVLNYELLKKMVFSLNSTAVLTTSNRILPFIVGGVYTVPMTKKYKPVFSKGFVSNDDLTILPYGYKP</sequence>
<dbReference type="Pfam" id="PF03175">
    <property type="entry name" value="DNA_pol_B_2"/>
    <property type="match status" value="2"/>
</dbReference>
<dbReference type="Gene3D" id="1.10.287.690">
    <property type="entry name" value="Helix hairpin bin"/>
    <property type="match status" value="1"/>
</dbReference>
<dbReference type="PROSITE" id="PS00116">
    <property type="entry name" value="DNA_POLYMERASE_B"/>
    <property type="match status" value="1"/>
</dbReference>
<evidence type="ECO:0000256" key="6">
    <source>
        <dbReference type="ARBA" id="ARBA00022932"/>
    </source>
</evidence>
<dbReference type="Proteomes" id="UP000095284">
    <property type="component" value="Unplaced"/>
</dbReference>
<dbReference type="InterPro" id="IPR017964">
    <property type="entry name" value="DNA-dir_DNA_pol_B_CS"/>
</dbReference>
<dbReference type="GO" id="GO:0003887">
    <property type="term" value="F:DNA-directed DNA polymerase activity"/>
    <property type="evidence" value="ECO:0007669"/>
    <property type="project" value="UniProtKB-KW"/>
</dbReference>
<dbReference type="Gene3D" id="3.30.420.10">
    <property type="entry name" value="Ribonuclease H-like superfamily/Ribonuclease H"/>
    <property type="match status" value="1"/>
</dbReference>
<dbReference type="PANTHER" id="PTHR33568">
    <property type="entry name" value="DNA POLYMERASE"/>
    <property type="match status" value="1"/>
</dbReference>
<evidence type="ECO:0000256" key="3">
    <source>
        <dbReference type="ARBA" id="ARBA00022679"/>
    </source>
</evidence>
<name>A0A1I7SD38_BURXY</name>
<keyword evidence="6" id="KW-0239">DNA-directed DNA polymerase</keyword>
<protein>
    <recommendedName>
        <fullName evidence="2">DNA-directed DNA polymerase</fullName>
        <ecNumber evidence="2">2.7.7.7</ecNumber>
    </recommendedName>
</protein>
<evidence type="ECO:0000313" key="11">
    <source>
        <dbReference type="Proteomes" id="UP000095284"/>
    </source>
</evidence>
<dbReference type="InterPro" id="IPR036397">
    <property type="entry name" value="RNaseH_sf"/>
</dbReference>
<reference evidence="13" key="1">
    <citation type="submission" date="2016-11" db="UniProtKB">
        <authorList>
            <consortium name="WormBaseParasite"/>
        </authorList>
    </citation>
    <scope>IDENTIFICATION</scope>
</reference>
<dbReference type="WBParaSite" id="BXY_1094200.1">
    <property type="protein sequence ID" value="BXY_1094200.1"/>
    <property type="gene ID" value="BXY_1094200"/>
</dbReference>
<keyword evidence="5" id="KW-0235">DNA replication</keyword>
<evidence type="ECO:0000256" key="2">
    <source>
        <dbReference type="ARBA" id="ARBA00012417"/>
    </source>
</evidence>
<evidence type="ECO:0000256" key="7">
    <source>
        <dbReference type="ARBA" id="ARBA00023125"/>
    </source>
</evidence>
<dbReference type="GO" id="GO:0006260">
    <property type="term" value="P:DNA replication"/>
    <property type="evidence" value="ECO:0007669"/>
    <property type="project" value="UniProtKB-KW"/>
</dbReference>
<evidence type="ECO:0000259" key="9">
    <source>
        <dbReference type="Pfam" id="PF03175"/>
    </source>
</evidence>
<dbReference type="GO" id="GO:0003677">
    <property type="term" value="F:DNA binding"/>
    <property type="evidence" value="ECO:0007669"/>
    <property type="project" value="UniProtKB-KW"/>
</dbReference>
<dbReference type="GO" id="GO:0000166">
    <property type="term" value="F:nucleotide binding"/>
    <property type="evidence" value="ECO:0007669"/>
    <property type="project" value="InterPro"/>
</dbReference>
<dbReference type="PANTHER" id="PTHR33568:SF3">
    <property type="entry name" value="DNA-DIRECTED DNA POLYMERASE"/>
    <property type="match status" value="1"/>
</dbReference>
<evidence type="ECO:0000313" key="12">
    <source>
        <dbReference type="Proteomes" id="UP000659654"/>
    </source>
</evidence>
<dbReference type="Gene3D" id="3.90.1600.10">
    <property type="entry name" value="Palm domain of DNA polymerase"/>
    <property type="match status" value="1"/>
</dbReference>
<dbReference type="InterPro" id="IPR004868">
    <property type="entry name" value="DNA-dir_DNA_pol_B_mt/vir"/>
</dbReference>
<dbReference type="EC" id="2.7.7.7" evidence="2"/>
<comment type="catalytic activity">
    <reaction evidence="8">
        <text>DNA(n) + a 2'-deoxyribonucleoside 5'-triphosphate = DNA(n+1) + diphosphate</text>
        <dbReference type="Rhea" id="RHEA:22508"/>
        <dbReference type="Rhea" id="RHEA-COMP:17339"/>
        <dbReference type="Rhea" id="RHEA-COMP:17340"/>
        <dbReference type="ChEBI" id="CHEBI:33019"/>
        <dbReference type="ChEBI" id="CHEBI:61560"/>
        <dbReference type="ChEBI" id="CHEBI:173112"/>
        <dbReference type="EC" id="2.7.7.7"/>
    </reaction>
</comment>
<dbReference type="eggNOG" id="ENOG502QQ9V">
    <property type="taxonomic scope" value="Eukaryota"/>
</dbReference>
<dbReference type="GO" id="GO:0042575">
    <property type="term" value="C:DNA polymerase complex"/>
    <property type="evidence" value="ECO:0007669"/>
    <property type="project" value="UniProtKB-ARBA"/>
</dbReference>
<keyword evidence="4" id="KW-0548">Nucleotidyltransferase</keyword>
<accession>A0A1I7SD38</accession>
<dbReference type="Proteomes" id="UP000582659">
    <property type="component" value="Unassembled WGS sequence"/>
</dbReference>
<evidence type="ECO:0000313" key="13">
    <source>
        <dbReference type="WBParaSite" id="BXY_1094200.1"/>
    </source>
</evidence>
<dbReference type="InterPro" id="IPR023211">
    <property type="entry name" value="DNA_pol_palm_dom_sf"/>
</dbReference>
<comment type="similarity">
    <text evidence="1">Belongs to the DNA polymerase type-B family.</text>
</comment>
<dbReference type="OrthoDB" id="5876545at2759"/>
<keyword evidence="12" id="KW-1185">Reference proteome</keyword>
<organism evidence="11 13">
    <name type="scientific">Bursaphelenchus xylophilus</name>
    <name type="common">Pinewood nematode worm</name>
    <name type="synonym">Aphelenchoides xylophilus</name>
    <dbReference type="NCBI Taxonomy" id="6326"/>
    <lineage>
        <taxon>Eukaryota</taxon>
        <taxon>Metazoa</taxon>
        <taxon>Ecdysozoa</taxon>
        <taxon>Nematoda</taxon>
        <taxon>Chromadorea</taxon>
        <taxon>Rhabditida</taxon>
        <taxon>Tylenchina</taxon>
        <taxon>Tylenchomorpha</taxon>
        <taxon>Aphelenchoidea</taxon>
        <taxon>Aphelenchoididae</taxon>
        <taxon>Bursaphelenchus</taxon>
    </lineage>
</organism>
<gene>
    <name evidence="10" type="ORF">BXYJ_LOCUS3135</name>
</gene>
<dbReference type="EMBL" id="CAJFDI010000002">
    <property type="protein sequence ID" value="CAD5213648.1"/>
    <property type="molecule type" value="Genomic_DNA"/>
</dbReference>
<dbReference type="EMBL" id="CAJFCV020000002">
    <property type="protein sequence ID" value="CAG9092991.1"/>
    <property type="molecule type" value="Genomic_DNA"/>
</dbReference>
<evidence type="ECO:0000313" key="10">
    <source>
        <dbReference type="EMBL" id="CAD5213648.1"/>
    </source>
</evidence>
<dbReference type="Gene3D" id="3.40.960.10">
    <property type="entry name" value="VSR Endonuclease"/>
    <property type="match status" value="1"/>
</dbReference>
<dbReference type="SUPFAM" id="SSF56672">
    <property type="entry name" value="DNA/RNA polymerases"/>
    <property type="match status" value="1"/>
</dbReference>
<feature type="domain" description="DNA-directed DNA polymerase family B mitochondria/virus" evidence="9">
    <location>
        <begin position="499"/>
        <end position="698"/>
    </location>
</feature>
<evidence type="ECO:0000256" key="1">
    <source>
        <dbReference type="ARBA" id="ARBA00005755"/>
    </source>
</evidence>
<evidence type="ECO:0000256" key="8">
    <source>
        <dbReference type="ARBA" id="ARBA00049244"/>
    </source>
</evidence>
<reference evidence="10" key="2">
    <citation type="submission" date="2020-09" db="EMBL/GenBank/DDBJ databases">
        <authorList>
            <person name="Kikuchi T."/>
        </authorList>
    </citation>
    <scope>NUCLEOTIDE SEQUENCE</scope>
    <source>
        <strain evidence="10">Ka4C1</strain>
    </source>
</reference>
<dbReference type="Proteomes" id="UP000659654">
    <property type="component" value="Unassembled WGS sequence"/>
</dbReference>